<feature type="compositionally biased region" description="Low complexity" evidence="1">
    <location>
        <begin position="36"/>
        <end position="51"/>
    </location>
</feature>
<feature type="compositionally biased region" description="Basic and acidic residues" evidence="1">
    <location>
        <begin position="224"/>
        <end position="237"/>
    </location>
</feature>
<proteinExistence type="predicted"/>
<dbReference type="PaxDb" id="35128-Thaps1597"/>
<evidence type="ECO:0000313" key="3">
    <source>
        <dbReference type="Proteomes" id="UP000001449"/>
    </source>
</evidence>
<accession>B8BRE5</accession>
<organism evidence="2 3">
    <name type="scientific">Thalassiosira pseudonana</name>
    <name type="common">Marine diatom</name>
    <name type="synonym">Cyclotella nana</name>
    <dbReference type="NCBI Taxonomy" id="35128"/>
    <lineage>
        <taxon>Eukaryota</taxon>
        <taxon>Sar</taxon>
        <taxon>Stramenopiles</taxon>
        <taxon>Ochrophyta</taxon>
        <taxon>Bacillariophyta</taxon>
        <taxon>Coscinodiscophyceae</taxon>
        <taxon>Thalassiosirophycidae</taxon>
        <taxon>Thalassiosirales</taxon>
        <taxon>Thalassiosiraceae</taxon>
        <taxon>Thalassiosira</taxon>
    </lineage>
</organism>
<feature type="region of interest" description="Disordered" evidence="1">
    <location>
        <begin position="17"/>
        <end position="82"/>
    </location>
</feature>
<sequence>MGITDIPMHVLRAILEADDRENQSASTSAPSESYLQQQQQQQQQQQSSSSSIRRRGRRSWEDCQPAPSLPGVINVGGGVRNTNNYPIGQTDEVELYSRRINAVHQVQEALNNRLGFDLRASGQYEEMERSYKEGERVLSRRKEKIKPNIMVWGMPKLTEARMKKKEPMLPPPPEEPLPLPNSLLGGMMMSCGNVDGLDNTGGLDDRESLQHNGEICIGKFVDPGPDKNDEEEKREEELSISQSSRESWANVTVDETPMGSYDRVPNARTTS</sequence>
<name>B8BRE5_THAPS</name>
<dbReference type="InParanoid" id="B8BRE5"/>
<reference evidence="2 3" key="2">
    <citation type="journal article" date="2008" name="Nature">
        <title>The Phaeodactylum genome reveals the evolutionary history of diatom genomes.</title>
        <authorList>
            <person name="Bowler C."/>
            <person name="Allen A.E."/>
            <person name="Badger J.H."/>
            <person name="Grimwood J."/>
            <person name="Jabbari K."/>
            <person name="Kuo A."/>
            <person name="Maheswari U."/>
            <person name="Martens C."/>
            <person name="Maumus F."/>
            <person name="Otillar R.P."/>
            <person name="Rayko E."/>
            <person name="Salamov A."/>
            <person name="Vandepoele K."/>
            <person name="Beszteri B."/>
            <person name="Gruber A."/>
            <person name="Heijde M."/>
            <person name="Katinka M."/>
            <person name="Mock T."/>
            <person name="Valentin K."/>
            <person name="Verret F."/>
            <person name="Berges J.A."/>
            <person name="Brownlee C."/>
            <person name="Cadoret J.P."/>
            <person name="Chiovitti A."/>
            <person name="Choi C.J."/>
            <person name="Coesel S."/>
            <person name="De Martino A."/>
            <person name="Detter J.C."/>
            <person name="Durkin C."/>
            <person name="Falciatore A."/>
            <person name="Fournet J."/>
            <person name="Haruta M."/>
            <person name="Huysman M.J."/>
            <person name="Jenkins B.D."/>
            <person name="Jiroutova K."/>
            <person name="Jorgensen R.E."/>
            <person name="Joubert Y."/>
            <person name="Kaplan A."/>
            <person name="Kroger N."/>
            <person name="Kroth P.G."/>
            <person name="La Roche J."/>
            <person name="Lindquist E."/>
            <person name="Lommer M."/>
            <person name="Martin-Jezequel V."/>
            <person name="Lopez P.J."/>
            <person name="Lucas S."/>
            <person name="Mangogna M."/>
            <person name="McGinnis K."/>
            <person name="Medlin L.K."/>
            <person name="Montsant A."/>
            <person name="Oudot-Le Secq M.P."/>
            <person name="Napoli C."/>
            <person name="Obornik M."/>
            <person name="Parker M.S."/>
            <person name="Petit J.L."/>
            <person name="Porcel B.M."/>
            <person name="Poulsen N."/>
            <person name="Robison M."/>
            <person name="Rychlewski L."/>
            <person name="Rynearson T.A."/>
            <person name="Schmutz J."/>
            <person name="Shapiro H."/>
            <person name="Siaut M."/>
            <person name="Stanley M."/>
            <person name="Sussman M.R."/>
            <person name="Taylor A.R."/>
            <person name="Vardi A."/>
            <person name="von Dassow P."/>
            <person name="Vyverman W."/>
            <person name="Willis A."/>
            <person name="Wyrwicz L.S."/>
            <person name="Rokhsar D.S."/>
            <person name="Weissenbach J."/>
            <person name="Armbrust E.V."/>
            <person name="Green B.R."/>
            <person name="Van de Peer Y."/>
            <person name="Grigoriev I.V."/>
        </authorList>
    </citation>
    <scope>NUCLEOTIDE SEQUENCE [LARGE SCALE GENOMIC DNA]</scope>
    <source>
        <strain evidence="2 3">CCMP1335</strain>
    </source>
</reference>
<feature type="compositionally biased region" description="Polar residues" evidence="1">
    <location>
        <begin position="239"/>
        <end position="250"/>
    </location>
</feature>
<dbReference type="GeneID" id="7443146"/>
<protein>
    <submittedName>
        <fullName evidence="2">Uncharacterized protein</fullName>
    </submittedName>
</protein>
<reference evidence="2 3" key="1">
    <citation type="journal article" date="2004" name="Science">
        <title>The genome of the diatom Thalassiosira pseudonana: ecology, evolution, and metabolism.</title>
        <authorList>
            <person name="Armbrust E.V."/>
            <person name="Berges J.A."/>
            <person name="Bowler C."/>
            <person name="Green B.R."/>
            <person name="Martinez D."/>
            <person name="Putnam N.H."/>
            <person name="Zhou S."/>
            <person name="Allen A.E."/>
            <person name="Apt K.E."/>
            <person name="Bechner M."/>
            <person name="Brzezinski M.A."/>
            <person name="Chaal B.K."/>
            <person name="Chiovitti A."/>
            <person name="Davis A.K."/>
            <person name="Demarest M.S."/>
            <person name="Detter J.C."/>
            <person name="Glavina T."/>
            <person name="Goodstein D."/>
            <person name="Hadi M.Z."/>
            <person name="Hellsten U."/>
            <person name="Hildebrand M."/>
            <person name="Jenkins B.D."/>
            <person name="Jurka J."/>
            <person name="Kapitonov V.V."/>
            <person name="Kroger N."/>
            <person name="Lau W.W."/>
            <person name="Lane T.W."/>
            <person name="Larimer F.W."/>
            <person name="Lippmeier J.C."/>
            <person name="Lucas S."/>
            <person name="Medina M."/>
            <person name="Montsant A."/>
            <person name="Obornik M."/>
            <person name="Parker M.S."/>
            <person name="Palenik B."/>
            <person name="Pazour G.J."/>
            <person name="Richardson P.M."/>
            <person name="Rynearson T.A."/>
            <person name="Saito M.A."/>
            <person name="Schwartz D.C."/>
            <person name="Thamatrakoln K."/>
            <person name="Valentin K."/>
            <person name="Vardi A."/>
            <person name="Wilkerson F.P."/>
            <person name="Rokhsar D.S."/>
        </authorList>
    </citation>
    <scope>NUCLEOTIDE SEQUENCE [LARGE SCALE GENOMIC DNA]</scope>
    <source>
        <strain evidence="2 3">CCMP1335</strain>
    </source>
</reference>
<dbReference type="KEGG" id="tps:THAPSDRAFT_1597"/>
<dbReference type="AlphaFoldDB" id="B8BRE5"/>
<feature type="region of interest" description="Disordered" evidence="1">
    <location>
        <begin position="214"/>
        <end position="271"/>
    </location>
</feature>
<keyword evidence="3" id="KW-1185">Reference proteome</keyword>
<dbReference type="HOGENOM" id="CLU_1028492_0_0_1"/>
<gene>
    <name evidence="2" type="ORF">THAPSDRAFT_1597</name>
</gene>
<feature type="compositionally biased region" description="Polar residues" evidence="1">
    <location>
        <begin position="23"/>
        <end position="35"/>
    </location>
</feature>
<dbReference type="eggNOG" id="ENOG502TAZP">
    <property type="taxonomic scope" value="Eukaryota"/>
</dbReference>
<dbReference type="EMBL" id="CM000638">
    <property type="protein sequence ID" value="EED95946.1"/>
    <property type="molecule type" value="Genomic_DNA"/>
</dbReference>
<evidence type="ECO:0000313" key="2">
    <source>
        <dbReference type="EMBL" id="EED95946.1"/>
    </source>
</evidence>
<dbReference type="Proteomes" id="UP000001449">
    <property type="component" value="Chromosome 1"/>
</dbReference>
<evidence type="ECO:0000256" key="1">
    <source>
        <dbReference type="SAM" id="MobiDB-lite"/>
    </source>
</evidence>
<dbReference type="RefSeq" id="XP_002286305.1">
    <property type="nucleotide sequence ID" value="XM_002286269.1"/>
</dbReference>